<evidence type="ECO:0000256" key="4">
    <source>
        <dbReference type="ARBA" id="ARBA00023211"/>
    </source>
</evidence>
<dbReference type="Gene3D" id="2.30.40.10">
    <property type="entry name" value="Urease, subunit C, domain 1"/>
    <property type="match status" value="1"/>
</dbReference>
<protein>
    <recommendedName>
        <fullName evidence="2 6">Adenine deaminase</fullName>
        <shortName evidence="6">Adenase</shortName>
        <shortName evidence="6">Adenine aminase</shortName>
        <ecNumber evidence="2 6">3.5.4.2</ecNumber>
    </recommendedName>
</protein>
<dbReference type="InterPro" id="IPR032466">
    <property type="entry name" value="Metal_Hydrolase"/>
</dbReference>
<dbReference type="SUPFAM" id="SSF51338">
    <property type="entry name" value="Composite domain of metallo-dependent hydrolases"/>
    <property type="match status" value="1"/>
</dbReference>
<dbReference type="AlphaFoldDB" id="A0A268NU43"/>
<evidence type="ECO:0000256" key="5">
    <source>
        <dbReference type="ARBA" id="ARBA00047720"/>
    </source>
</evidence>
<dbReference type="InterPro" id="IPR006680">
    <property type="entry name" value="Amidohydro-rel"/>
</dbReference>
<comment type="caution">
    <text evidence="9">The sequence shown here is derived from an EMBL/GenBank/DDBJ whole genome shotgun (WGS) entry which is preliminary data.</text>
</comment>
<dbReference type="SUPFAM" id="SSF51556">
    <property type="entry name" value="Metallo-dependent hydrolases"/>
    <property type="match status" value="1"/>
</dbReference>
<keyword evidence="3 6" id="KW-0378">Hydrolase</keyword>
<dbReference type="GO" id="GO:0006146">
    <property type="term" value="P:adenine catabolic process"/>
    <property type="evidence" value="ECO:0007669"/>
    <property type="project" value="InterPro"/>
</dbReference>
<organism evidence="9 10">
    <name type="scientific">Shouchella clausii</name>
    <name type="common">Alkalihalobacillus clausii</name>
    <dbReference type="NCBI Taxonomy" id="79880"/>
    <lineage>
        <taxon>Bacteria</taxon>
        <taxon>Bacillati</taxon>
        <taxon>Bacillota</taxon>
        <taxon>Bacilli</taxon>
        <taxon>Bacillales</taxon>
        <taxon>Bacillaceae</taxon>
        <taxon>Shouchella</taxon>
    </lineage>
</organism>
<keyword evidence="4 6" id="KW-0464">Manganese</keyword>
<sequence length="573" mass="62395">MHVDTLVKNVRVYNAYTQQFISSDVAIDEGRFVAIGHSDELESIQANTIIDGQGQQMIPGLIDIHLHIESSMVTPETFSWALLRNGVTTIVAEPHEMANVFGIEGIKAMIEASAACTVDMKYAIPSSVPATSLETTGGAIGIAEMDELMTTEDIQCLGEIMNYVDVLSKPDSKTNQILKHFRRSYPALPIEGHVPKLTGLDLHQIVAAGIGSDHTHQTREGMEARIKAGMFLEIQEKSMTDDVLSYLIENDAREHFCFVTDDVMADSLYKRGHLNVLANKALAAGMKFEDVIYACTMAPAKRMKLEDRGAIAPGKIADFILLAEDGQFVFSAVYKDGMLAYDAASPHKQTPKPMQFPPHFYESVKLAPLQEEDFHVIADRQDGIHVCRVMNVADGSTFTKETQERVPVANGLLQWQDSDFRLIATFERYGKTGGRAHGLIAGDILQRGAVATTYSHDNHNLLVVGANIPDMVCAANAVIQAQGGCAVVENGEVKAMLELPVGGILSEAPLAELAPKVESFVKALTALGYKHYNPIMSLSTLSLPVSPALKITDFGLIDVNNGKVVPLFVNEKS</sequence>
<dbReference type="Proteomes" id="UP000216207">
    <property type="component" value="Unassembled WGS sequence"/>
</dbReference>
<evidence type="ECO:0000259" key="7">
    <source>
        <dbReference type="Pfam" id="PF01979"/>
    </source>
</evidence>
<gene>
    <name evidence="6" type="primary">ade</name>
    <name evidence="9" type="ORF">CHH72_20445</name>
</gene>
<dbReference type="Gene3D" id="3.20.20.140">
    <property type="entry name" value="Metal-dependent hydrolases"/>
    <property type="match status" value="1"/>
</dbReference>
<evidence type="ECO:0000259" key="8">
    <source>
        <dbReference type="Pfam" id="PF13382"/>
    </source>
</evidence>
<evidence type="ECO:0000256" key="1">
    <source>
        <dbReference type="ARBA" id="ARBA00006773"/>
    </source>
</evidence>
<dbReference type="PANTHER" id="PTHR11113">
    <property type="entry name" value="N-ACETYLGLUCOSAMINE-6-PHOSPHATE DEACETYLASE"/>
    <property type="match status" value="1"/>
</dbReference>
<dbReference type="RefSeq" id="WP_095327340.1">
    <property type="nucleotide sequence ID" value="NZ_NPCC01000043.1"/>
</dbReference>
<proteinExistence type="inferred from homology"/>
<comment type="catalytic activity">
    <reaction evidence="5 6">
        <text>adenine + H2O + H(+) = hypoxanthine + NH4(+)</text>
        <dbReference type="Rhea" id="RHEA:23688"/>
        <dbReference type="ChEBI" id="CHEBI:15377"/>
        <dbReference type="ChEBI" id="CHEBI:15378"/>
        <dbReference type="ChEBI" id="CHEBI:16708"/>
        <dbReference type="ChEBI" id="CHEBI:17368"/>
        <dbReference type="ChEBI" id="CHEBI:28938"/>
        <dbReference type="EC" id="3.5.4.2"/>
    </reaction>
</comment>
<evidence type="ECO:0000256" key="2">
    <source>
        <dbReference type="ARBA" id="ARBA00012782"/>
    </source>
</evidence>
<dbReference type="HAMAP" id="MF_01518">
    <property type="entry name" value="Adenine_deamin"/>
    <property type="match status" value="1"/>
</dbReference>
<reference evidence="9 10" key="1">
    <citation type="submission" date="2017-07" db="EMBL/GenBank/DDBJ databases">
        <title>Isolation and whole genome analysis of endospore-forming bacteria from heroin.</title>
        <authorList>
            <person name="Kalinowski J."/>
            <person name="Ahrens B."/>
            <person name="Al-Dilaimi A."/>
            <person name="Winkler A."/>
            <person name="Wibberg D."/>
            <person name="Schleenbecker U."/>
            <person name="Ruckert C."/>
            <person name="Wolfel R."/>
            <person name="Grass G."/>
        </authorList>
    </citation>
    <scope>NUCLEOTIDE SEQUENCE [LARGE SCALE GENOMIC DNA]</scope>
    <source>
        <strain evidence="9 10">7539</strain>
    </source>
</reference>
<accession>A0A268NU43</accession>
<dbReference type="EC" id="3.5.4.2" evidence="2 6"/>
<dbReference type="InterPro" id="IPR006679">
    <property type="entry name" value="Adenine_deam"/>
</dbReference>
<feature type="domain" description="Amidohydrolase-related" evidence="7">
    <location>
        <begin position="57"/>
        <end position="329"/>
    </location>
</feature>
<evidence type="ECO:0000313" key="9">
    <source>
        <dbReference type="EMBL" id="PAE87017.1"/>
    </source>
</evidence>
<dbReference type="InterPro" id="IPR011059">
    <property type="entry name" value="Metal-dep_hydrolase_composite"/>
</dbReference>
<name>A0A268NU43_SHOCL</name>
<dbReference type="Pfam" id="PF13382">
    <property type="entry name" value="Adenine_deam_C"/>
    <property type="match status" value="1"/>
</dbReference>
<dbReference type="PANTHER" id="PTHR11113:SF2">
    <property type="entry name" value="ADENINE DEAMINASE"/>
    <property type="match status" value="1"/>
</dbReference>
<evidence type="ECO:0000313" key="10">
    <source>
        <dbReference type="Proteomes" id="UP000216207"/>
    </source>
</evidence>
<evidence type="ECO:0000256" key="6">
    <source>
        <dbReference type="HAMAP-Rule" id="MF_01518"/>
    </source>
</evidence>
<dbReference type="InterPro" id="IPR026912">
    <property type="entry name" value="Adenine_deam_C"/>
</dbReference>
<comment type="similarity">
    <text evidence="1 6">Belongs to the metallo-dependent hydrolases superfamily. Adenine deaminase family.</text>
</comment>
<feature type="domain" description="Adenine deaminase C-terminal" evidence="8">
    <location>
        <begin position="397"/>
        <end position="562"/>
    </location>
</feature>
<dbReference type="Pfam" id="PF01979">
    <property type="entry name" value="Amidohydro_1"/>
    <property type="match status" value="1"/>
</dbReference>
<dbReference type="EMBL" id="NPCC01000043">
    <property type="protein sequence ID" value="PAE87017.1"/>
    <property type="molecule type" value="Genomic_DNA"/>
</dbReference>
<comment type="cofactor">
    <cofactor evidence="6">
        <name>Mn(2+)</name>
        <dbReference type="ChEBI" id="CHEBI:29035"/>
    </cofactor>
</comment>
<dbReference type="GO" id="GO:0000034">
    <property type="term" value="F:adenine deaminase activity"/>
    <property type="evidence" value="ECO:0007669"/>
    <property type="project" value="UniProtKB-UniRule"/>
</dbReference>
<evidence type="ECO:0000256" key="3">
    <source>
        <dbReference type="ARBA" id="ARBA00022801"/>
    </source>
</evidence>